<keyword evidence="7" id="KW-0694">RNA-binding</keyword>
<dbReference type="GO" id="GO:0035925">
    <property type="term" value="F:mRNA 3'-UTR AU-rich region binding"/>
    <property type="evidence" value="ECO:0007669"/>
    <property type="project" value="TreeGrafter"/>
</dbReference>
<keyword evidence="6" id="KW-0271">Exosome</keyword>
<evidence type="ECO:0000313" key="13">
    <source>
        <dbReference type="Proteomes" id="UP000278143"/>
    </source>
</evidence>
<dbReference type="EMBL" id="KZ989129">
    <property type="protein sequence ID" value="RKP27974.1"/>
    <property type="molecule type" value="Genomic_DNA"/>
</dbReference>
<dbReference type="InterPro" id="IPR015847">
    <property type="entry name" value="ExoRNase_PH_dom2"/>
</dbReference>
<evidence type="ECO:0000256" key="4">
    <source>
        <dbReference type="ARBA" id="ARBA00022490"/>
    </source>
</evidence>
<comment type="subcellular location">
    <subcellularLocation>
        <location evidence="1">Cytoplasm</location>
    </subcellularLocation>
    <subcellularLocation>
        <location evidence="2">Nucleus</location>
        <location evidence="2">Nucleolus</location>
    </subcellularLocation>
</comment>
<dbReference type="GO" id="GO:0071038">
    <property type="term" value="P:TRAMP-dependent tRNA surveillance pathway"/>
    <property type="evidence" value="ECO:0007669"/>
    <property type="project" value="TreeGrafter"/>
</dbReference>
<dbReference type="InterPro" id="IPR050590">
    <property type="entry name" value="Exosome_comp_Rrp42_subfam"/>
</dbReference>
<dbReference type="Pfam" id="PF03725">
    <property type="entry name" value="RNase_PH_C"/>
    <property type="match status" value="1"/>
</dbReference>
<dbReference type="OrthoDB" id="45882at2759"/>
<evidence type="ECO:0000256" key="5">
    <source>
        <dbReference type="ARBA" id="ARBA00022552"/>
    </source>
</evidence>
<accession>A0A4P9Z5Q9</accession>
<feature type="domain" description="Exoribonuclease phosphorolytic" evidence="10">
    <location>
        <begin position="42"/>
        <end position="178"/>
    </location>
</feature>
<dbReference type="GO" id="GO:0034473">
    <property type="term" value="P:U1 snRNA 3'-end processing"/>
    <property type="evidence" value="ECO:0007669"/>
    <property type="project" value="TreeGrafter"/>
</dbReference>
<dbReference type="FunFam" id="3.30.230.70:FF:000017">
    <property type="entry name" value="Exosome complex component Rrp42"/>
    <property type="match status" value="1"/>
</dbReference>
<dbReference type="Gene3D" id="3.30.230.70">
    <property type="entry name" value="GHMP Kinase, N-terminal domain"/>
    <property type="match status" value="1"/>
</dbReference>
<reference evidence="13" key="1">
    <citation type="journal article" date="2018" name="Nat. Microbiol.">
        <title>Leveraging single-cell genomics to expand the fungal tree of life.</title>
        <authorList>
            <person name="Ahrendt S.R."/>
            <person name="Quandt C.A."/>
            <person name="Ciobanu D."/>
            <person name="Clum A."/>
            <person name="Salamov A."/>
            <person name="Andreopoulos B."/>
            <person name="Cheng J.F."/>
            <person name="Woyke T."/>
            <person name="Pelin A."/>
            <person name="Henrissat B."/>
            <person name="Reynolds N.K."/>
            <person name="Benny G.L."/>
            <person name="Smith M.E."/>
            <person name="James T.Y."/>
            <person name="Grigoriev I.V."/>
        </authorList>
    </citation>
    <scope>NUCLEOTIDE SEQUENCE [LARGE SCALE GENOMIC DNA]</scope>
    <source>
        <strain evidence="13">Benny S71-1</strain>
    </source>
</reference>
<evidence type="ECO:0000259" key="11">
    <source>
        <dbReference type="Pfam" id="PF03725"/>
    </source>
</evidence>
<evidence type="ECO:0000259" key="10">
    <source>
        <dbReference type="Pfam" id="PF01138"/>
    </source>
</evidence>
<keyword evidence="13" id="KW-1185">Reference proteome</keyword>
<dbReference type="AlphaFoldDB" id="A0A4P9Z5Q9"/>
<evidence type="ECO:0000256" key="7">
    <source>
        <dbReference type="ARBA" id="ARBA00022884"/>
    </source>
</evidence>
<keyword evidence="8" id="KW-0539">Nucleus</keyword>
<evidence type="ECO:0000313" key="12">
    <source>
        <dbReference type="EMBL" id="RKP27974.1"/>
    </source>
</evidence>
<dbReference type="Pfam" id="PF01138">
    <property type="entry name" value="RNase_PH"/>
    <property type="match status" value="1"/>
</dbReference>
<dbReference type="InterPro" id="IPR033196">
    <property type="entry name" value="Rrp43"/>
</dbReference>
<sequence length="284" mass="30766">MTTSVSPYAFTAETFKRVQPEEYYRKILEQDVRPDGRAFDACRTTIVNAGCIGTAEGSAVVRIGDTTVVCGIKAEVAEPTLDQPQQGYFVPNVELGPLCSARFRPGPPGDLAQLVSERLRSLLYVGSSKVVVLEDLCIEPEQAVWVIYADLTCLNYDGNILDACVLALSAALKDTRIPRASLDVDEGIVRADEQATQPLTLRPFIFAATYGIYEGRLLLADPNASEEPLMASQVTVCLMEDGQLAALWKSGGGLCSMEQVQQCIAQARKRYTELASLVSSSSSN</sequence>
<protein>
    <recommendedName>
        <fullName evidence="9">Ribosomal RNA-processing protein 43</fullName>
    </recommendedName>
</protein>
<comment type="similarity">
    <text evidence="3">Belongs to the RNase PH family.</text>
</comment>
<feature type="domain" description="Exoribonuclease phosphorolytic" evidence="11">
    <location>
        <begin position="205"/>
        <end position="269"/>
    </location>
</feature>
<dbReference type="GO" id="GO:0071035">
    <property type="term" value="P:nuclear polyadenylation-dependent rRNA catabolic process"/>
    <property type="evidence" value="ECO:0007669"/>
    <property type="project" value="TreeGrafter"/>
</dbReference>
<dbReference type="PANTHER" id="PTHR11097">
    <property type="entry name" value="EXOSOME COMPLEX EXONUCLEASE RIBOSOMAL RNA PROCESSING PROTEIN"/>
    <property type="match status" value="1"/>
</dbReference>
<gene>
    <name evidence="12" type="ORF">SYNPS1DRAFT_11875</name>
</gene>
<evidence type="ECO:0000256" key="6">
    <source>
        <dbReference type="ARBA" id="ARBA00022835"/>
    </source>
</evidence>
<evidence type="ECO:0000256" key="2">
    <source>
        <dbReference type="ARBA" id="ARBA00004604"/>
    </source>
</evidence>
<dbReference type="GO" id="GO:0034475">
    <property type="term" value="P:U4 snRNA 3'-end processing"/>
    <property type="evidence" value="ECO:0007669"/>
    <property type="project" value="TreeGrafter"/>
</dbReference>
<dbReference type="GO" id="GO:0000177">
    <property type="term" value="C:cytoplasmic exosome (RNase complex)"/>
    <property type="evidence" value="ECO:0007669"/>
    <property type="project" value="TreeGrafter"/>
</dbReference>
<evidence type="ECO:0000256" key="9">
    <source>
        <dbReference type="ARBA" id="ARBA00030617"/>
    </source>
</evidence>
<dbReference type="InterPro" id="IPR020568">
    <property type="entry name" value="Ribosomal_Su5_D2-typ_SF"/>
</dbReference>
<dbReference type="GO" id="GO:0000176">
    <property type="term" value="C:nuclear exosome (RNase complex)"/>
    <property type="evidence" value="ECO:0007669"/>
    <property type="project" value="UniProtKB-ARBA"/>
</dbReference>
<dbReference type="GO" id="GO:0071028">
    <property type="term" value="P:nuclear mRNA surveillance"/>
    <property type="evidence" value="ECO:0007669"/>
    <property type="project" value="TreeGrafter"/>
</dbReference>
<dbReference type="CDD" id="cd11369">
    <property type="entry name" value="RNase_PH_RRP43"/>
    <property type="match status" value="1"/>
</dbReference>
<dbReference type="PANTHER" id="PTHR11097:SF9">
    <property type="entry name" value="EXOSOME COMPLEX COMPONENT RRP43"/>
    <property type="match status" value="1"/>
</dbReference>
<keyword evidence="5" id="KW-0698">rRNA processing</keyword>
<evidence type="ECO:0000256" key="1">
    <source>
        <dbReference type="ARBA" id="ARBA00004496"/>
    </source>
</evidence>
<proteinExistence type="inferred from homology"/>
<dbReference type="InterPro" id="IPR036345">
    <property type="entry name" value="ExoRNase_PH_dom2_sf"/>
</dbReference>
<evidence type="ECO:0000256" key="8">
    <source>
        <dbReference type="ARBA" id="ARBA00023242"/>
    </source>
</evidence>
<dbReference type="GO" id="GO:0034476">
    <property type="term" value="P:U5 snRNA 3'-end processing"/>
    <property type="evidence" value="ECO:0007669"/>
    <property type="project" value="TreeGrafter"/>
</dbReference>
<dbReference type="Proteomes" id="UP000278143">
    <property type="component" value="Unassembled WGS sequence"/>
</dbReference>
<keyword evidence="4" id="KW-0963">Cytoplasm</keyword>
<name>A0A4P9Z5Q9_9FUNG</name>
<dbReference type="InterPro" id="IPR027408">
    <property type="entry name" value="PNPase/RNase_PH_dom_sf"/>
</dbReference>
<dbReference type="GO" id="GO:0005730">
    <property type="term" value="C:nucleolus"/>
    <property type="evidence" value="ECO:0007669"/>
    <property type="project" value="UniProtKB-SubCell"/>
</dbReference>
<dbReference type="InterPro" id="IPR001247">
    <property type="entry name" value="ExoRNase_PH_dom1"/>
</dbReference>
<dbReference type="SUPFAM" id="SSF55666">
    <property type="entry name" value="Ribonuclease PH domain 2-like"/>
    <property type="match status" value="1"/>
</dbReference>
<dbReference type="SUPFAM" id="SSF54211">
    <property type="entry name" value="Ribosomal protein S5 domain 2-like"/>
    <property type="match status" value="1"/>
</dbReference>
<dbReference type="GO" id="GO:0016075">
    <property type="term" value="P:rRNA catabolic process"/>
    <property type="evidence" value="ECO:0007669"/>
    <property type="project" value="TreeGrafter"/>
</dbReference>
<dbReference type="GO" id="GO:0000467">
    <property type="term" value="P:exonucleolytic trimming to generate mature 3'-end of 5.8S rRNA from tricistronic rRNA transcript (SSU-rRNA, 5.8S rRNA, LSU-rRNA)"/>
    <property type="evidence" value="ECO:0007669"/>
    <property type="project" value="TreeGrafter"/>
</dbReference>
<evidence type="ECO:0000256" key="3">
    <source>
        <dbReference type="ARBA" id="ARBA00006678"/>
    </source>
</evidence>
<organism evidence="12 13">
    <name type="scientific">Syncephalis pseudoplumigaleata</name>
    <dbReference type="NCBI Taxonomy" id="1712513"/>
    <lineage>
        <taxon>Eukaryota</taxon>
        <taxon>Fungi</taxon>
        <taxon>Fungi incertae sedis</taxon>
        <taxon>Zoopagomycota</taxon>
        <taxon>Zoopagomycotina</taxon>
        <taxon>Zoopagomycetes</taxon>
        <taxon>Zoopagales</taxon>
        <taxon>Piptocephalidaceae</taxon>
        <taxon>Syncephalis</taxon>
    </lineage>
</organism>